<accession>A0ABY5E5R3</accession>
<dbReference type="RefSeq" id="WP_254577106.1">
    <property type="nucleotide sequence ID" value="NZ_CP100595.1"/>
</dbReference>
<dbReference type="EMBL" id="CP100595">
    <property type="protein sequence ID" value="UTJ06927.1"/>
    <property type="molecule type" value="Genomic_DNA"/>
</dbReference>
<evidence type="ECO:0000313" key="14">
    <source>
        <dbReference type="Proteomes" id="UP001060012"/>
    </source>
</evidence>
<evidence type="ECO:0000256" key="6">
    <source>
        <dbReference type="ARBA" id="ARBA00022692"/>
    </source>
</evidence>
<dbReference type="PANTHER" id="PTHR30386:SF26">
    <property type="entry name" value="TRANSPORT PROTEIN COMB"/>
    <property type="match status" value="1"/>
</dbReference>
<feature type="domain" description="AprE-like long alpha-helical hairpin" evidence="11">
    <location>
        <begin position="99"/>
        <end position="287"/>
    </location>
</feature>
<feature type="coiled-coil region" evidence="9">
    <location>
        <begin position="159"/>
        <end position="186"/>
    </location>
</feature>
<evidence type="ECO:0000256" key="4">
    <source>
        <dbReference type="ARBA" id="ARBA00022475"/>
    </source>
</evidence>
<dbReference type="InterPro" id="IPR010129">
    <property type="entry name" value="T1SS_HlyD"/>
</dbReference>
<dbReference type="PANTHER" id="PTHR30386">
    <property type="entry name" value="MEMBRANE FUSION SUBUNIT OF EMRAB-TOLC MULTIDRUG EFFLUX PUMP"/>
    <property type="match status" value="1"/>
</dbReference>
<feature type="coiled-coil region" evidence="9">
    <location>
        <begin position="250"/>
        <end position="281"/>
    </location>
</feature>
<evidence type="ECO:0000256" key="7">
    <source>
        <dbReference type="ARBA" id="ARBA00022989"/>
    </source>
</evidence>
<evidence type="ECO:0000259" key="12">
    <source>
        <dbReference type="Pfam" id="PF26002"/>
    </source>
</evidence>
<dbReference type="InterPro" id="IPR050739">
    <property type="entry name" value="MFP"/>
</dbReference>
<comment type="similarity">
    <text evidence="2">Belongs to the membrane fusion protein (MFP) (TC 8.A.1) family.</text>
</comment>
<evidence type="ECO:0000256" key="10">
    <source>
        <dbReference type="SAM" id="Phobius"/>
    </source>
</evidence>
<evidence type="ECO:0000256" key="9">
    <source>
        <dbReference type="SAM" id="Coils"/>
    </source>
</evidence>
<protein>
    <submittedName>
        <fullName evidence="13">HlyD family type I secretion periplasmic adaptor subunit</fullName>
    </submittedName>
</protein>
<dbReference type="InterPro" id="IPR058781">
    <property type="entry name" value="HH_AprE-like"/>
</dbReference>
<evidence type="ECO:0000259" key="11">
    <source>
        <dbReference type="Pfam" id="PF25994"/>
    </source>
</evidence>
<keyword evidence="7 10" id="KW-1133">Transmembrane helix</keyword>
<evidence type="ECO:0000256" key="1">
    <source>
        <dbReference type="ARBA" id="ARBA00004377"/>
    </source>
</evidence>
<dbReference type="Pfam" id="PF25994">
    <property type="entry name" value="HH_AprE"/>
    <property type="match status" value="1"/>
</dbReference>
<dbReference type="InterPro" id="IPR058982">
    <property type="entry name" value="Beta-barrel_AprE"/>
</dbReference>
<keyword evidence="5" id="KW-0997">Cell inner membrane</keyword>
<sequence length="445" mass="50540">MKNDVSFVHSLYGQANEKVKLKVDLVFFAIILFVTCMIVWASFAQVDELARGEGKVIPSSKIQTIQSLDGGLIEDILVKSGDKVKIEQALVKIDTTRFQATFEENKESYNQWLTMVERLKLEANIDISKKIPKLNFSKKVKEIGKGYLESQRKLYENRIDELKTSLKVFDSQINQKRQELAETKSKISQGRTNLKLIKAQRATVKRMVESGSKSRIELITVEKEYQQTRGDLRTFNLTVPKIQYAITEAKEKKQQRVKEFRTEASKELERILVEIKKVEARLVADTDKIEKTVIKSNVNGTVKEIYMNTIGGVVKSGVTLMDIIPDSKNLLVEAKIDPKDIAFINPSQDVMIKLTAYDYSIYGGLDGKIVEISADSIVDKDSKDGKSYYKVILETDKNYLEKDGEKHPIIPGMIARVDIVTGKKTIMDFILKPILKVKENSLSEK</sequence>
<keyword evidence="3" id="KW-0813">Transport</keyword>
<evidence type="ECO:0000256" key="2">
    <source>
        <dbReference type="ARBA" id="ARBA00009477"/>
    </source>
</evidence>
<dbReference type="Pfam" id="PF26002">
    <property type="entry name" value="Beta-barrel_AprE"/>
    <property type="match status" value="1"/>
</dbReference>
<keyword evidence="6 10" id="KW-0812">Transmembrane</keyword>
<dbReference type="Proteomes" id="UP001060012">
    <property type="component" value="Chromosome"/>
</dbReference>
<comment type="subcellular location">
    <subcellularLocation>
        <location evidence="1">Cell inner membrane</location>
        <topology evidence="1">Single-pass membrane protein</topology>
    </subcellularLocation>
</comment>
<evidence type="ECO:0000313" key="13">
    <source>
        <dbReference type="EMBL" id="UTJ06927.1"/>
    </source>
</evidence>
<evidence type="ECO:0000256" key="3">
    <source>
        <dbReference type="ARBA" id="ARBA00022448"/>
    </source>
</evidence>
<keyword evidence="9" id="KW-0175">Coiled coil</keyword>
<evidence type="ECO:0000256" key="5">
    <source>
        <dbReference type="ARBA" id="ARBA00022519"/>
    </source>
</evidence>
<feature type="transmembrane region" description="Helical" evidence="10">
    <location>
        <begin position="21"/>
        <end position="43"/>
    </location>
</feature>
<dbReference type="Gene3D" id="2.40.30.170">
    <property type="match status" value="1"/>
</dbReference>
<keyword evidence="4" id="KW-1003">Cell membrane</keyword>
<proteinExistence type="inferred from homology"/>
<dbReference type="PRINTS" id="PR01490">
    <property type="entry name" value="RTXTOXIND"/>
</dbReference>
<evidence type="ECO:0000256" key="8">
    <source>
        <dbReference type="ARBA" id="ARBA00023136"/>
    </source>
</evidence>
<dbReference type="NCBIfam" id="TIGR01843">
    <property type="entry name" value="type_I_hlyD"/>
    <property type="match status" value="1"/>
</dbReference>
<reference evidence="13" key="1">
    <citation type="submission" date="2022-07" db="EMBL/GenBank/DDBJ databases">
        <title>Arcobacter roscoffensis sp. nov., a marine bacterium isolated from coastal seawater collected from Roscoff, France.</title>
        <authorList>
            <person name="Pascual J."/>
            <person name="Lepeaux C."/>
            <person name="Methner A."/>
            <person name="Overmann J."/>
        </authorList>
    </citation>
    <scope>NUCLEOTIDE SEQUENCE</scope>
    <source>
        <strain evidence="13">ARW1-2F2</strain>
    </source>
</reference>
<gene>
    <name evidence="13" type="ORF">NJU99_02215</name>
</gene>
<keyword evidence="8 10" id="KW-0472">Membrane</keyword>
<keyword evidence="14" id="KW-1185">Reference proteome</keyword>
<dbReference type="PROSITE" id="PS00543">
    <property type="entry name" value="HLYD_FAMILY"/>
    <property type="match status" value="1"/>
</dbReference>
<feature type="domain" description="AprE-like beta-barrel" evidence="12">
    <location>
        <begin position="330"/>
        <end position="422"/>
    </location>
</feature>
<name>A0ABY5E5R3_9BACT</name>
<organism evidence="13 14">
    <name type="scientific">Arcobacter roscoffensis</name>
    <dbReference type="NCBI Taxonomy" id="2961520"/>
    <lineage>
        <taxon>Bacteria</taxon>
        <taxon>Pseudomonadati</taxon>
        <taxon>Campylobacterota</taxon>
        <taxon>Epsilonproteobacteria</taxon>
        <taxon>Campylobacterales</taxon>
        <taxon>Arcobacteraceae</taxon>
        <taxon>Arcobacter</taxon>
    </lineage>
</organism>
<dbReference type="InterPro" id="IPR006144">
    <property type="entry name" value="Secretion_HlyD_CS"/>
</dbReference>